<proteinExistence type="inferred from homology"/>
<evidence type="ECO:0000256" key="1">
    <source>
        <dbReference type="ARBA" id="ARBA00022679"/>
    </source>
</evidence>
<protein>
    <recommendedName>
        <fullName evidence="4">Corrinoid adenosyltransferase</fullName>
        <ecNumber evidence="4">2.5.1.17</ecNumber>
    </recommendedName>
    <alternativeName>
        <fullName evidence="4">Cob(II)alamin adenosyltransferase</fullName>
    </alternativeName>
    <alternativeName>
        <fullName evidence="4">Cob(II)yrinic acid a,c-diamide adenosyltransferase</fullName>
    </alternativeName>
    <alternativeName>
        <fullName evidence="4">Cobinamide/cobalamin adenosyltransferase</fullName>
    </alternativeName>
</protein>
<dbReference type="AlphaFoldDB" id="W2C5C7"/>
<evidence type="ECO:0000313" key="8">
    <source>
        <dbReference type="Proteomes" id="UP000018837"/>
    </source>
</evidence>
<evidence type="ECO:0000313" key="7">
    <source>
        <dbReference type="EMBL" id="ETK02355.1"/>
    </source>
</evidence>
<sequence length="201" mass="22725">MKIYTKNGDRGRTGLHGGSRVDKDDPRIEANGCLDELNVAIGLLRARLNASNEWQFMLHDVQRTLMVVMSHVATPSFVRHLNPNVLPDDLSAQCESWIDAMTLLMADGEGYFILPGGTEISALCHQARVAARRAERRLCTLNKLDALPAQIMSYVNRLSDLFFTMARYDLHLTGASEERWQAFGYKRKRREDMAENRGEGN</sequence>
<dbReference type="Pfam" id="PF01923">
    <property type="entry name" value="Cob_adeno_trans"/>
    <property type="match status" value="1"/>
</dbReference>
<dbReference type="InterPro" id="IPR029499">
    <property type="entry name" value="PduO-typ"/>
</dbReference>
<dbReference type="PANTHER" id="PTHR12213">
    <property type="entry name" value="CORRINOID ADENOSYLTRANSFERASE"/>
    <property type="match status" value="1"/>
</dbReference>
<comment type="catalytic activity">
    <reaction evidence="4">
        <text>2 cob(II)yrinate a,c diamide + reduced [electron-transfer flavoprotein] + 2 ATP = 2 adenosylcob(III)yrinate a,c-diamide + 2 triphosphate + oxidized [electron-transfer flavoprotein] + 3 H(+)</text>
        <dbReference type="Rhea" id="RHEA:11528"/>
        <dbReference type="Rhea" id="RHEA-COMP:10685"/>
        <dbReference type="Rhea" id="RHEA-COMP:10686"/>
        <dbReference type="ChEBI" id="CHEBI:15378"/>
        <dbReference type="ChEBI" id="CHEBI:18036"/>
        <dbReference type="ChEBI" id="CHEBI:30616"/>
        <dbReference type="ChEBI" id="CHEBI:57692"/>
        <dbReference type="ChEBI" id="CHEBI:58307"/>
        <dbReference type="ChEBI" id="CHEBI:58503"/>
        <dbReference type="ChEBI" id="CHEBI:58537"/>
        <dbReference type="EC" id="2.5.1.17"/>
    </reaction>
</comment>
<comment type="catalytic activity">
    <reaction evidence="4">
        <text>2 cob(II)alamin + reduced [electron-transfer flavoprotein] + 2 ATP = 2 adenosylcob(III)alamin + 2 triphosphate + oxidized [electron-transfer flavoprotein] + 3 H(+)</text>
        <dbReference type="Rhea" id="RHEA:28671"/>
        <dbReference type="Rhea" id="RHEA-COMP:10685"/>
        <dbReference type="Rhea" id="RHEA-COMP:10686"/>
        <dbReference type="ChEBI" id="CHEBI:15378"/>
        <dbReference type="ChEBI" id="CHEBI:16304"/>
        <dbReference type="ChEBI" id="CHEBI:18036"/>
        <dbReference type="ChEBI" id="CHEBI:18408"/>
        <dbReference type="ChEBI" id="CHEBI:30616"/>
        <dbReference type="ChEBI" id="CHEBI:57692"/>
        <dbReference type="ChEBI" id="CHEBI:58307"/>
        <dbReference type="EC" id="2.5.1.17"/>
    </reaction>
</comment>
<keyword evidence="4" id="KW-0169">Cobalamin biosynthesis</keyword>
<feature type="region of interest" description="Disordered" evidence="5">
    <location>
        <begin position="1"/>
        <end position="23"/>
    </location>
</feature>
<dbReference type="GO" id="GO:0005524">
    <property type="term" value="F:ATP binding"/>
    <property type="evidence" value="ECO:0007669"/>
    <property type="project" value="UniProtKB-UniRule"/>
</dbReference>
<dbReference type="InterPro" id="IPR016030">
    <property type="entry name" value="CblAdoTrfase-like"/>
</dbReference>
<dbReference type="Gene3D" id="1.20.1200.10">
    <property type="entry name" value="Cobalamin adenosyltransferase-like"/>
    <property type="match status" value="1"/>
</dbReference>
<evidence type="ECO:0000256" key="4">
    <source>
        <dbReference type="RuleBase" id="RU366026"/>
    </source>
</evidence>
<comment type="similarity">
    <text evidence="4">Belongs to the Cob(I)alamin adenosyltransferase family.</text>
</comment>
<dbReference type="PATRIC" id="fig|1411148.3.peg.667"/>
<dbReference type="UniPathway" id="UPA00148">
    <property type="reaction ID" value="UER00233"/>
</dbReference>
<accession>W2C5C7</accession>
<evidence type="ECO:0000256" key="2">
    <source>
        <dbReference type="ARBA" id="ARBA00022741"/>
    </source>
</evidence>
<evidence type="ECO:0000256" key="5">
    <source>
        <dbReference type="SAM" id="MobiDB-lite"/>
    </source>
</evidence>
<dbReference type="EMBL" id="AYUF01000365">
    <property type="protein sequence ID" value="ETK02355.1"/>
    <property type="molecule type" value="Genomic_DNA"/>
</dbReference>
<name>W2C5C7_9BACT</name>
<dbReference type="Proteomes" id="UP000018837">
    <property type="component" value="Unassembled WGS sequence"/>
</dbReference>
<comment type="pathway">
    <text evidence="4">Cofactor biosynthesis; adenosylcobalamin biosynthesis; adenosylcobalamin from cob(II)yrinate a,c-diamide: step 2/7.</text>
</comment>
<feature type="domain" description="Cobalamin adenosyltransferase-like" evidence="6">
    <location>
        <begin position="3"/>
        <end position="168"/>
    </location>
</feature>
<dbReference type="PANTHER" id="PTHR12213:SF0">
    <property type="entry name" value="CORRINOID ADENOSYLTRANSFERASE MMAB"/>
    <property type="match status" value="1"/>
</dbReference>
<keyword evidence="3 4" id="KW-0067">ATP-binding</keyword>
<dbReference type="SUPFAM" id="SSF89028">
    <property type="entry name" value="Cobalamin adenosyltransferase-like"/>
    <property type="match status" value="1"/>
</dbReference>
<keyword evidence="1 4" id="KW-0808">Transferase</keyword>
<dbReference type="EC" id="2.5.1.17" evidence="4"/>
<organism evidence="7 8">
    <name type="scientific">Tannerella sp. oral taxon BU063 isolate Cell 2</name>
    <dbReference type="NCBI Taxonomy" id="1411148"/>
    <lineage>
        <taxon>Bacteria</taxon>
        <taxon>Pseudomonadati</taxon>
        <taxon>Bacteroidota</taxon>
        <taxon>Bacteroidia</taxon>
        <taxon>Bacteroidales</taxon>
        <taxon>Tannerellaceae</taxon>
        <taxon>Tannerella</taxon>
    </lineage>
</organism>
<evidence type="ECO:0000256" key="3">
    <source>
        <dbReference type="ARBA" id="ARBA00022840"/>
    </source>
</evidence>
<dbReference type="GO" id="GO:0009236">
    <property type="term" value="P:cobalamin biosynthetic process"/>
    <property type="evidence" value="ECO:0007669"/>
    <property type="project" value="UniProtKB-UniRule"/>
</dbReference>
<keyword evidence="2 4" id="KW-0547">Nucleotide-binding</keyword>
<comment type="caution">
    <text evidence="7">The sequence shown here is derived from an EMBL/GenBank/DDBJ whole genome shotgun (WGS) entry which is preliminary data.</text>
</comment>
<evidence type="ECO:0000259" key="6">
    <source>
        <dbReference type="Pfam" id="PF01923"/>
    </source>
</evidence>
<gene>
    <name evidence="7" type="ORF">N425_04750</name>
</gene>
<dbReference type="GO" id="GO:0008817">
    <property type="term" value="F:corrinoid adenosyltransferase activity"/>
    <property type="evidence" value="ECO:0007669"/>
    <property type="project" value="UniProtKB-UniRule"/>
</dbReference>
<reference evidence="7 8" key="1">
    <citation type="submission" date="2013-11" db="EMBL/GenBank/DDBJ databases">
        <title>Single cell genomics of uncultured Tannerella BU063 (oral taxon 286).</title>
        <authorList>
            <person name="Beall C.J."/>
            <person name="Campbell A.G."/>
            <person name="Griffen A.L."/>
            <person name="Podar M."/>
            <person name="Leys E.J."/>
        </authorList>
    </citation>
    <scope>NUCLEOTIDE SEQUENCE [LARGE SCALE GENOMIC DNA]</scope>
    <source>
        <strain evidence="7">Cell 2</strain>
    </source>
</reference>
<dbReference type="InterPro" id="IPR036451">
    <property type="entry name" value="CblAdoTrfase-like_sf"/>
</dbReference>
<dbReference type="NCBIfam" id="TIGR00636">
    <property type="entry name" value="PduO_Nterm"/>
    <property type="match status" value="1"/>
</dbReference>